<dbReference type="Pfam" id="PF13086">
    <property type="entry name" value="AAA_11"/>
    <property type="match status" value="2"/>
</dbReference>
<feature type="region of interest" description="Disordered" evidence="2">
    <location>
        <begin position="1349"/>
        <end position="1399"/>
    </location>
</feature>
<dbReference type="GO" id="GO:0031048">
    <property type="term" value="P:regulatory ncRNA-mediated heterochromatin formation"/>
    <property type="evidence" value="ECO:0007669"/>
    <property type="project" value="TreeGrafter"/>
</dbReference>
<dbReference type="GO" id="GO:0031380">
    <property type="term" value="C:nuclear RNA-directed RNA polymerase complex"/>
    <property type="evidence" value="ECO:0007669"/>
    <property type="project" value="TreeGrafter"/>
</dbReference>
<evidence type="ECO:0000313" key="6">
    <source>
        <dbReference type="EMBL" id="KAF2431430.1"/>
    </source>
</evidence>
<feature type="compositionally biased region" description="Polar residues" evidence="2">
    <location>
        <begin position="118"/>
        <end position="132"/>
    </location>
</feature>
<reference evidence="6" key="1">
    <citation type="journal article" date="2020" name="Stud. Mycol.">
        <title>101 Dothideomycetes genomes: a test case for predicting lifestyles and emergence of pathogens.</title>
        <authorList>
            <person name="Haridas S."/>
            <person name="Albert R."/>
            <person name="Binder M."/>
            <person name="Bloem J."/>
            <person name="Labutti K."/>
            <person name="Salamov A."/>
            <person name="Andreopoulos B."/>
            <person name="Baker S."/>
            <person name="Barry K."/>
            <person name="Bills G."/>
            <person name="Bluhm B."/>
            <person name="Cannon C."/>
            <person name="Castanera R."/>
            <person name="Culley D."/>
            <person name="Daum C."/>
            <person name="Ezra D."/>
            <person name="Gonzalez J."/>
            <person name="Henrissat B."/>
            <person name="Kuo A."/>
            <person name="Liang C."/>
            <person name="Lipzen A."/>
            <person name="Lutzoni F."/>
            <person name="Magnuson J."/>
            <person name="Mondo S."/>
            <person name="Nolan M."/>
            <person name="Ohm R."/>
            <person name="Pangilinan J."/>
            <person name="Park H.-J."/>
            <person name="Ramirez L."/>
            <person name="Alfaro M."/>
            <person name="Sun H."/>
            <person name="Tritt A."/>
            <person name="Yoshinaga Y."/>
            <person name="Zwiers L.-H."/>
            <person name="Turgeon B."/>
            <person name="Goodwin S."/>
            <person name="Spatafora J."/>
            <person name="Crous P."/>
            <person name="Grigoriev I."/>
        </authorList>
    </citation>
    <scope>NUCLEOTIDE SEQUENCE</scope>
    <source>
        <strain evidence="6">CBS 130266</strain>
    </source>
</reference>
<protein>
    <submittedName>
        <fullName evidence="6">P-loop containing nucleoside triphosphate hydrolase protein</fullName>
    </submittedName>
</protein>
<dbReference type="GO" id="GO:0004386">
    <property type="term" value="F:helicase activity"/>
    <property type="evidence" value="ECO:0007669"/>
    <property type="project" value="InterPro"/>
</dbReference>
<gene>
    <name evidence="6" type="ORF">EJ08DRAFT_660019</name>
</gene>
<keyword evidence="1" id="KW-0347">Helicase</keyword>
<feature type="region of interest" description="Disordered" evidence="2">
    <location>
        <begin position="27"/>
        <end position="56"/>
    </location>
</feature>
<feature type="domain" description="DNA2/NAM7 helicase helicase" evidence="3">
    <location>
        <begin position="777"/>
        <end position="844"/>
    </location>
</feature>
<proteinExistence type="predicted"/>
<dbReference type="GO" id="GO:0016787">
    <property type="term" value="F:hydrolase activity"/>
    <property type="evidence" value="ECO:0007669"/>
    <property type="project" value="UniProtKB-KW"/>
</dbReference>
<dbReference type="InterPro" id="IPR041679">
    <property type="entry name" value="DNA2/NAM7-like_C"/>
</dbReference>
<comment type="caution">
    <text evidence="6">The sequence shown here is derived from an EMBL/GenBank/DDBJ whole genome shotgun (WGS) entry which is preliminary data.</text>
</comment>
<feature type="domain" description="ZNFX1" evidence="5">
    <location>
        <begin position="283"/>
        <end position="387"/>
    </location>
</feature>
<sequence length="1399" mass="154534">MAGPTKQRPPPAFVHYTFGAAPDPSFTQTTLSALNPNPELLVPSPSNPSQKIRPSSATSLLDMDLVPFFPARTPVLPIESSESVAMPSFSSAPSGPVVSHSPSVDAQWTKVTKGKKGTQISSKGKTNANSLAAQPDASSLGGEDIEMNTALQERFTPGKFHKRDLRNDTMKQEVTKFRSNYIEQYLKDSSLPADPRSWLAAPEFPTPEEAQDVNEPWMTVDPADGCVVMRGNQIKGARASKDEYLQAHYEMLREDTVRPLRETISWVKNNPDSREDQRQFGGNMGLYEKVKITAMTFSVRGLAIRVAFSLGKVGKNIRWEQSKRLITGSLVALSPSQDMFKTKCIIAVVAARPLVGLQSNPPEIDLFFARPEDIEIDPQMEFVMVEERASFFEATRHTMLALQKMMGESFPLQEHLVEVLKDVEPPQYLQNQPKLDLTTAMSPKNGGEGLENVDVINHWPTDPKTTLDKSQQKALHHILTKRLATVQGPPGTGKTHVSVMALKIMLQNWRIGDPPIIIACQTNHALDQLLRHVSEFEPHFARLGGRSKETGIIKERTLFNLKQGKRINFPHGMRGPARTNMDALSKDICLALSPIELGKGLMDHNLLRKLGLLTAAQCESLEKGDSQWTTAHADSEEFPLKTWGGKQIVENKRDLHRDNFGFEFEEVDLEFEQLKELEAENNAPDDAEQDYESLRGAAISLCDAYVGRPATLTDDEIKRMLLGQDDMWKINSRFRGAVYNYLLGQAKIILLGFLRSKAQAYYLHAAKFKAGGWEHDQIILRSQKIIGMTTTGLSKYRALVAALKPKIVLIEEAAETMEAPVISACVPSLEHLILVGDHKQLRPQCAVKDLMTDPFNLNVSLFERMVENEVEMSMLKRQRRMIPEVRRLLKPIYGSSIFDHPSMKDESVRPPVPGMGGVNSLFFTHYWPETMDEQMSSTNQMEADMIVGFFDYLCLNGMTEKQITVLTFYNGQRKLLLRKLRQHPNLGSRIFKVVTVDSYQGEENDVILLSLVRSNPDGKIGFLGVENRICVALSRAKRGFYLFGNGELLAGESKIWANVVSIMAGKKGDVPAAAPKCRIVFNFPLVCSNHARKTWIKDGSDFEVTYGGCDKPCGAVLACGHPCLLTCHPFEHDMIECQESCVRALPCGHPCKAACGDRCTCLICNMRYEKRSAVWDKSVGSGQEMWKACPDGGAKQDDAVLRKKLMELDLAAAAASAQGDHDLRDRYLLDQAVGIKTHENPAIEAARAKAASPVVTAPALTSSSGIDRNSASQNGVSGSGSLAPLKIKNRIVSKGMFSLEKGFISFEDLALSGERKSTPPTTPSPVKALSPLKVAPSFNTIVIKTPTKNTKTALNKTATGPAKSSTSAKTVTTAVKRPSAPGKPIAQTNRKSEQLIDFD</sequence>
<dbReference type="InterPro" id="IPR045055">
    <property type="entry name" value="DNA2/NAM7-like"/>
</dbReference>
<dbReference type="EMBL" id="MU007032">
    <property type="protein sequence ID" value="KAF2431430.1"/>
    <property type="molecule type" value="Genomic_DNA"/>
</dbReference>
<dbReference type="CDD" id="cd18808">
    <property type="entry name" value="SF1_C_Upf1"/>
    <property type="match status" value="1"/>
</dbReference>
<feature type="compositionally biased region" description="Polar residues" evidence="2">
    <location>
        <begin position="47"/>
        <end position="56"/>
    </location>
</feature>
<evidence type="ECO:0000259" key="4">
    <source>
        <dbReference type="Pfam" id="PF13087"/>
    </source>
</evidence>
<dbReference type="CDD" id="cd06008">
    <property type="entry name" value="NF-X1-zinc-finger"/>
    <property type="match status" value="1"/>
</dbReference>
<dbReference type="Pfam" id="PF13087">
    <property type="entry name" value="AAA_12"/>
    <property type="match status" value="1"/>
</dbReference>
<keyword evidence="7" id="KW-1185">Reference proteome</keyword>
<keyword evidence="6" id="KW-0378">Hydrolase</keyword>
<evidence type="ECO:0000313" key="7">
    <source>
        <dbReference type="Proteomes" id="UP000800235"/>
    </source>
</evidence>
<evidence type="ECO:0000259" key="3">
    <source>
        <dbReference type="Pfam" id="PF13086"/>
    </source>
</evidence>
<keyword evidence="1" id="KW-0067">ATP-binding</keyword>
<feature type="region of interest" description="Disordered" evidence="2">
    <location>
        <begin position="85"/>
        <end position="142"/>
    </location>
</feature>
<dbReference type="PANTHER" id="PTHR10887">
    <property type="entry name" value="DNA2/NAM7 HELICASE FAMILY"/>
    <property type="match status" value="1"/>
</dbReference>
<feature type="compositionally biased region" description="Basic and acidic residues" evidence="2">
    <location>
        <begin position="1390"/>
        <end position="1399"/>
    </location>
</feature>
<dbReference type="Proteomes" id="UP000800235">
    <property type="component" value="Unassembled WGS sequence"/>
</dbReference>
<dbReference type="PANTHER" id="PTHR10887:SF341">
    <property type="entry name" value="NFX1-TYPE ZINC FINGER-CONTAINING PROTEIN 1"/>
    <property type="match status" value="1"/>
</dbReference>
<feature type="domain" description="DNA2/NAM7 helicase-like C-terminal" evidence="4">
    <location>
        <begin position="857"/>
        <end position="1046"/>
    </location>
</feature>
<evidence type="ECO:0000256" key="2">
    <source>
        <dbReference type="SAM" id="MobiDB-lite"/>
    </source>
</evidence>
<evidence type="ECO:0000259" key="5">
    <source>
        <dbReference type="Pfam" id="PF25396"/>
    </source>
</evidence>
<feature type="domain" description="DNA2/NAM7 helicase helicase" evidence="3">
    <location>
        <begin position="467"/>
        <end position="547"/>
    </location>
</feature>
<dbReference type="SUPFAM" id="SSF52540">
    <property type="entry name" value="P-loop containing nucleoside triphosphate hydrolases"/>
    <property type="match status" value="1"/>
</dbReference>
<feature type="compositionally biased region" description="Low complexity" evidence="2">
    <location>
        <begin position="90"/>
        <end position="104"/>
    </location>
</feature>
<feature type="compositionally biased region" description="Low complexity" evidence="2">
    <location>
        <begin position="1349"/>
        <end position="1376"/>
    </location>
</feature>
<dbReference type="Gene3D" id="3.40.50.300">
    <property type="entry name" value="P-loop containing nucleotide triphosphate hydrolases"/>
    <property type="match status" value="3"/>
</dbReference>
<evidence type="ECO:0000256" key="1">
    <source>
        <dbReference type="ARBA" id="ARBA00022806"/>
    </source>
</evidence>
<name>A0A9P4NTL6_9PEZI</name>
<accession>A0A9P4NTL6</accession>
<dbReference type="Pfam" id="PF25396">
    <property type="entry name" value="ZNFX1"/>
    <property type="match status" value="1"/>
</dbReference>
<keyword evidence="1" id="KW-0547">Nucleotide-binding</keyword>
<dbReference type="InterPro" id="IPR027417">
    <property type="entry name" value="P-loop_NTPase"/>
</dbReference>
<dbReference type="InterPro" id="IPR047187">
    <property type="entry name" value="SF1_C_Upf1"/>
</dbReference>
<dbReference type="InterPro" id="IPR057373">
    <property type="entry name" value="ZNFX1"/>
</dbReference>
<dbReference type="InterPro" id="IPR041677">
    <property type="entry name" value="DNA2/NAM7_AAA_11"/>
</dbReference>
<organism evidence="6 7">
    <name type="scientific">Tothia fuscella</name>
    <dbReference type="NCBI Taxonomy" id="1048955"/>
    <lineage>
        <taxon>Eukaryota</taxon>
        <taxon>Fungi</taxon>
        <taxon>Dikarya</taxon>
        <taxon>Ascomycota</taxon>
        <taxon>Pezizomycotina</taxon>
        <taxon>Dothideomycetes</taxon>
        <taxon>Pleosporomycetidae</taxon>
        <taxon>Venturiales</taxon>
        <taxon>Cylindrosympodiaceae</taxon>
        <taxon>Tothia</taxon>
    </lineage>
</organism>
<feature type="region of interest" description="Disordered" evidence="2">
    <location>
        <begin position="1260"/>
        <end position="1280"/>
    </location>
</feature>
<dbReference type="OrthoDB" id="409395at2759"/>